<keyword evidence="9" id="KW-0472">Membrane</keyword>
<dbReference type="GO" id="GO:0016887">
    <property type="term" value="F:ATP hydrolysis activity"/>
    <property type="evidence" value="ECO:0007669"/>
    <property type="project" value="InterPro"/>
</dbReference>
<feature type="domain" description="ABC transporter" evidence="10">
    <location>
        <begin position="2"/>
        <end position="236"/>
    </location>
</feature>
<evidence type="ECO:0000256" key="2">
    <source>
        <dbReference type="ARBA" id="ARBA00022448"/>
    </source>
</evidence>
<evidence type="ECO:0000313" key="12">
    <source>
        <dbReference type="Proteomes" id="UP000035540"/>
    </source>
</evidence>
<keyword evidence="2" id="KW-0813">Transport</keyword>
<dbReference type="EMBL" id="CP011545">
    <property type="protein sequence ID" value="AKK08142.1"/>
    <property type="molecule type" value="Genomic_DNA"/>
</dbReference>
<evidence type="ECO:0000256" key="5">
    <source>
        <dbReference type="ARBA" id="ARBA00022741"/>
    </source>
</evidence>
<keyword evidence="6" id="KW-0067">ATP-binding</keyword>
<dbReference type="EC" id="3.6.3.34" evidence="11"/>
<organism evidence="11 12">
    <name type="scientific">Corynebacterium testudinoris</name>
    <dbReference type="NCBI Taxonomy" id="136857"/>
    <lineage>
        <taxon>Bacteria</taxon>
        <taxon>Bacillati</taxon>
        <taxon>Actinomycetota</taxon>
        <taxon>Actinomycetes</taxon>
        <taxon>Mycobacteriales</taxon>
        <taxon>Corynebacteriaceae</taxon>
        <taxon>Corynebacterium</taxon>
    </lineage>
</organism>
<evidence type="ECO:0000256" key="8">
    <source>
        <dbReference type="ARBA" id="ARBA00023065"/>
    </source>
</evidence>
<dbReference type="InterPro" id="IPR003593">
    <property type="entry name" value="AAA+_ATPase"/>
</dbReference>
<reference evidence="11 12" key="1">
    <citation type="journal article" date="2015" name="Genome Announc.">
        <title>Complete Genome Sequence of the Type Strain Corynebacterium testudinoris DSM 44614, Recovered from Necrotic Lesions in the Mouth of a Tortoise.</title>
        <authorList>
            <person name="Ruckert C."/>
            <person name="Kriete M."/>
            <person name="Jaenicke S."/>
            <person name="Winkler A."/>
            <person name="Tauch A."/>
        </authorList>
    </citation>
    <scope>NUCLEOTIDE SEQUENCE [LARGE SCALE GENOMIC DNA]</scope>
    <source>
        <strain evidence="11 12">DSM 44614</strain>
    </source>
</reference>
<keyword evidence="7" id="KW-0408">Iron</keyword>
<keyword evidence="5" id="KW-0547">Nucleotide-binding</keyword>
<dbReference type="Gene3D" id="3.40.50.300">
    <property type="entry name" value="P-loop containing nucleotide triphosphate hydrolases"/>
    <property type="match status" value="1"/>
</dbReference>
<dbReference type="PROSITE" id="PS50893">
    <property type="entry name" value="ABC_TRANSPORTER_2"/>
    <property type="match status" value="1"/>
</dbReference>
<protein>
    <submittedName>
        <fullName evidence="11">ABC-type enterochelin transport system, ATPase component</fullName>
        <ecNumber evidence="11">3.6.3.34</ecNumber>
    </submittedName>
</protein>
<evidence type="ECO:0000259" key="10">
    <source>
        <dbReference type="PROSITE" id="PS50893"/>
    </source>
</evidence>
<dbReference type="GO" id="GO:0006826">
    <property type="term" value="P:iron ion transport"/>
    <property type="evidence" value="ECO:0007669"/>
    <property type="project" value="UniProtKB-KW"/>
</dbReference>
<dbReference type="RefSeq" id="WP_047252550.1">
    <property type="nucleotide sequence ID" value="NZ_CP011545.1"/>
</dbReference>
<dbReference type="Pfam" id="PF00005">
    <property type="entry name" value="ABC_tran"/>
    <property type="match status" value="1"/>
</dbReference>
<evidence type="ECO:0000256" key="4">
    <source>
        <dbReference type="ARBA" id="ARBA00022496"/>
    </source>
</evidence>
<dbReference type="GO" id="GO:0005886">
    <property type="term" value="C:plasma membrane"/>
    <property type="evidence" value="ECO:0007669"/>
    <property type="project" value="UniProtKB-SubCell"/>
</dbReference>
<gene>
    <name evidence="11" type="ORF">CTEST_03445</name>
</gene>
<accession>A0A0G3HAJ9</accession>
<evidence type="ECO:0000256" key="3">
    <source>
        <dbReference type="ARBA" id="ARBA00022475"/>
    </source>
</evidence>
<dbReference type="InterPro" id="IPR003439">
    <property type="entry name" value="ABC_transporter-like_ATP-bd"/>
</dbReference>
<dbReference type="AlphaFoldDB" id="A0A0G3HAJ9"/>
<dbReference type="PATRIC" id="fig|136857.5.peg.681"/>
<proteinExistence type="predicted"/>
<evidence type="ECO:0000256" key="9">
    <source>
        <dbReference type="ARBA" id="ARBA00023136"/>
    </source>
</evidence>
<name>A0A0G3HAJ9_9CORY</name>
<dbReference type="OrthoDB" id="3579586at2"/>
<keyword evidence="12" id="KW-1185">Reference proteome</keyword>
<evidence type="ECO:0000256" key="6">
    <source>
        <dbReference type="ARBA" id="ARBA00022840"/>
    </source>
</evidence>
<dbReference type="SMART" id="SM00382">
    <property type="entry name" value="AAA"/>
    <property type="match status" value="1"/>
</dbReference>
<dbReference type="CDD" id="cd03214">
    <property type="entry name" value="ABC_Iron-Siderophores_B12_Hemin"/>
    <property type="match status" value="1"/>
</dbReference>
<dbReference type="InterPro" id="IPR051535">
    <property type="entry name" value="Siderophore_ABC-ATPase"/>
</dbReference>
<keyword evidence="11" id="KW-0378">Hydrolase</keyword>
<sequence length="251" mass="27731">MITLNNVRKEYNSEVSIGPVNLEIPAGGITALVGPNGAGKSTLLTMIGRLLALDDGDIKVAQYDVSTTKSKDLAKIISILRQENHFITKLTVRQLVGFGRFPYSGGRLTKEDEAIISRYIDFLHLTDLENRYLDQLSGGQRQRAYVAMVLCQETDYVLLDEPLNNLDIAHSVEMMRHLHQAARELGRTIIVVLHDINFAAQYADYICAVKGGEIVEFGPSAEIMCDEVLTGIFNTPVQVIEGPNGPIATYH</sequence>
<keyword evidence="4" id="KW-0410">Iron transport</keyword>
<dbReference type="KEGG" id="cted:CTEST_03445"/>
<dbReference type="InterPro" id="IPR027417">
    <property type="entry name" value="P-loop_NTPase"/>
</dbReference>
<dbReference type="Proteomes" id="UP000035540">
    <property type="component" value="Chromosome"/>
</dbReference>
<dbReference type="SUPFAM" id="SSF52540">
    <property type="entry name" value="P-loop containing nucleoside triphosphate hydrolases"/>
    <property type="match status" value="1"/>
</dbReference>
<comment type="subcellular location">
    <subcellularLocation>
        <location evidence="1">Cell membrane</location>
        <topology evidence="1">Peripheral membrane protein</topology>
    </subcellularLocation>
</comment>
<dbReference type="PANTHER" id="PTHR42771">
    <property type="entry name" value="IRON(3+)-HYDROXAMATE IMPORT ATP-BINDING PROTEIN FHUC"/>
    <property type="match status" value="1"/>
</dbReference>
<keyword evidence="8" id="KW-0406">Ion transport</keyword>
<dbReference type="FunFam" id="3.40.50.300:FF:000134">
    <property type="entry name" value="Iron-enterobactin ABC transporter ATP-binding protein"/>
    <property type="match status" value="1"/>
</dbReference>
<dbReference type="STRING" id="136857.CTEST_03445"/>
<dbReference type="PANTHER" id="PTHR42771:SF3">
    <property type="entry name" value="PETROBACTIN IMPORT ATP-BINDING PROTEIN YCLP"/>
    <property type="match status" value="1"/>
</dbReference>
<evidence type="ECO:0000313" key="11">
    <source>
        <dbReference type="EMBL" id="AKK08142.1"/>
    </source>
</evidence>
<reference evidence="12" key="2">
    <citation type="submission" date="2015-05" db="EMBL/GenBank/DDBJ databases">
        <title>Complete genome sequence of Corynebacterium testudinoris DSM 44614, recovered from necrotic lesions in the mouth of a tortoise.</title>
        <authorList>
            <person name="Ruckert C."/>
            <person name="Albersmeier A."/>
            <person name="Winkler A."/>
            <person name="Tauch A."/>
        </authorList>
    </citation>
    <scope>NUCLEOTIDE SEQUENCE [LARGE SCALE GENOMIC DNA]</scope>
    <source>
        <strain evidence="12">DSM 44614</strain>
    </source>
</reference>
<evidence type="ECO:0000256" key="7">
    <source>
        <dbReference type="ARBA" id="ARBA00023004"/>
    </source>
</evidence>
<evidence type="ECO:0000256" key="1">
    <source>
        <dbReference type="ARBA" id="ARBA00004202"/>
    </source>
</evidence>
<dbReference type="GO" id="GO:0005524">
    <property type="term" value="F:ATP binding"/>
    <property type="evidence" value="ECO:0007669"/>
    <property type="project" value="UniProtKB-KW"/>
</dbReference>
<keyword evidence="3" id="KW-1003">Cell membrane</keyword>